<dbReference type="FunFam" id="3.20.20.70:FF:000424">
    <property type="entry name" value="Inosine-5'-monophosphate dehydrogenase 2"/>
    <property type="match status" value="1"/>
</dbReference>
<dbReference type="EMBL" id="MNUI01000037">
    <property type="protein sequence ID" value="OIN89235.1"/>
    <property type="molecule type" value="Genomic_DNA"/>
</dbReference>
<organism evidence="10 11">
    <name type="scientific">Candidatus Beckwithbacteria bacterium CG1_02_47_37</name>
    <dbReference type="NCBI Taxonomy" id="1805034"/>
    <lineage>
        <taxon>Bacteria</taxon>
        <taxon>Candidatus Beckwithiibacteriota</taxon>
    </lineage>
</organism>
<evidence type="ECO:0000256" key="8">
    <source>
        <dbReference type="ARBA" id="ARBA00048028"/>
    </source>
</evidence>
<dbReference type="GO" id="GO:0006183">
    <property type="term" value="P:GTP biosynthetic process"/>
    <property type="evidence" value="ECO:0007669"/>
    <property type="project" value="TreeGrafter"/>
</dbReference>
<dbReference type="CDD" id="cd00381">
    <property type="entry name" value="IMPDH"/>
    <property type="match status" value="1"/>
</dbReference>
<protein>
    <submittedName>
        <fullName evidence="10">Guanosine monophosphate reductase</fullName>
    </submittedName>
</protein>
<dbReference type="SMART" id="SM01240">
    <property type="entry name" value="IMPDH"/>
    <property type="match status" value="1"/>
</dbReference>
<dbReference type="PANTHER" id="PTHR11911">
    <property type="entry name" value="INOSINE-5-MONOPHOSPHATE DEHYDROGENASE RELATED"/>
    <property type="match status" value="1"/>
</dbReference>
<dbReference type="SUPFAM" id="SSF51412">
    <property type="entry name" value="Inosine monophosphate dehydrogenase (IMPDH)"/>
    <property type="match status" value="1"/>
</dbReference>
<evidence type="ECO:0000256" key="2">
    <source>
        <dbReference type="ARBA" id="ARBA00005502"/>
    </source>
</evidence>
<dbReference type="InterPro" id="IPR001093">
    <property type="entry name" value="IMP_DH_GMPRt"/>
</dbReference>
<evidence type="ECO:0000256" key="1">
    <source>
        <dbReference type="ARBA" id="ARBA00001958"/>
    </source>
</evidence>
<keyword evidence="4" id="KW-0658">Purine biosynthesis</keyword>
<comment type="similarity">
    <text evidence="2">Belongs to the IMPDH/GMPR family.</text>
</comment>
<keyword evidence="7" id="KW-0520">NAD</keyword>
<sequence>MTKLYLTYDDVLLLPNFSEVTPSRTDLEGKIPIIASPMDTVCEKEMALAIGRLGGYGIIHRNLPINEQADQLAWVLKQKVGCGAAVGVGPDMKQRVEILVKAGAKEICVDSAHGHTKHVGEAVSWIKTFHPGVECFAGNVATAEGAAFLFRAGADAVKVGMGPGSICTTRIMSGMGVPQLSAVIDCVRAAKKFKGKIIADGGIKTSGDMVKALAAGADAVMLGSLLAGTDEAPGKKVKIKGKWFKYYRGMGSAAAMKHGSAERYGQAKTAKKFVPEGVEGLVEYKGKLADFIYEFIGGLRSGMAYLGAKNLKELRQKAKFIQITPAGWSESKPHSIYDYRH</sequence>
<comment type="caution">
    <text evidence="10">The sequence shown here is derived from an EMBL/GenBank/DDBJ whole genome shotgun (WGS) entry which is preliminary data.</text>
</comment>
<dbReference type="Gene3D" id="3.20.20.70">
    <property type="entry name" value="Aldolase class I"/>
    <property type="match status" value="1"/>
</dbReference>
<comment type="cofactor">
    <cofactor evidence="1">
        <name>K(+)</name>
        <dbReference type="ChEBI" id="CHEBI:29103"/>
    </cofactor>
</comment>
<feature type="domain" description="IMP dehydrogenase/GMP reductase" evidence="9">
    <location>
        <begin position="6"/>
        <end position="334"/>
    </location>
</feature>
<dbReference type="InterPro" id="IPR005990">
    <property type="entry name" value="IMP_DH"/>
</dbReference>
<accession>A0A1J4RPA8</accession>
<dbReference type="AlphaFoldDB" id="A0A1J4RPA8"/>
<evidence type="ECO:0000313" key="11">
    <source>
        <dbReference type="Proteomes" id="UP000183144"/>
    </source>
</evidence>
<evidence type="ECO:0000256" key="7">
    <source>
        <dbReference type="ARBA" id="ARBA00023027"/>
    </source>
</evidence>
<dbReference type="PANTHER" id="PTHR11911:SF111">
    <property type="entry name" value="INOSINE-5'-MONOPHOSPHATE DEHYDROGENASE"/>
    <property type="match status" value="1"/>
</dbReference>
<reference evidence="10 11" key="1">
    <citation type="journal article" date="2016" name="Environ. Microbiol.">
        <title>Genomic resolution of a cold subsurface aquifer community provides metabolic insights for novel microbes adapted to high CO concentrations.</title>
        <authorList>
            <person name="Probst A.J."/>
            <person name="Castelle C.J."/>
            <person name="Singh A."/>
            <person name="Brown C.T."/>
            <person name="Anantharaman K."/>
            <person name="Sharon I."/>
            <person name="Hug L.A."/>
            <person name="Burstein D."/>
            <person name="Emerson J.B."/>
            <person name="Thomas B.C."/>
            <person name="Banfield J.F."/>
        </authorList>
    </citation>
    <scope>NUCLEOTIDE SEQUENCE [LARGE SCALE GENOMIC DNA]</scope>
    <source>
        <strain evidence="10">CG1_02_47_37</strain>
    </source>
</reference>
<dbReference type="GO" id="GO:0003938">
    <property type="term" value="F:IMP dehydrogenase activity"/>
    <property type="evidence" value="ECO:0007669"/>
    <property type="project" value="UniProtKB-EC"/>
</dbReference>
<evidence type="ECO:0000256" key="6">
    <source>
        <dbReference type="ARBA" id="ARBA00023002"/>
    </source>
</evidence>
<evidence type="ECO:0000256" key="4">
    <source>
        <dbReference type="ARBA" id="ARBA00022755"/>
    </source>
</evidence>
<gene>
    <name evidence="10" type="ORF">AUJ59_02095</name>
</gene>
<keyword evidence="5" id="KW-0630">Potassium</keyword>
<evidence type="ECO:0000256" key="5">
    <source>
        <dbReference type="ARBA" id="ARBA00022958"/>
    </source>
</evidence>
<proteinExistence type="inferred from homology"/>
<dbReference type="STRING" id="1805034.AUJ59_02095"/>
<dbReference type="Proteomes" id="UP000183144">
    <property type="component" value="Unassembled WGS sequence"/>
</dbReference>
<dbReference type="GO" id="GO:0006177">
    <property type="term" value="P:GMP biosynthetic process"/>
    <property type="evidence" value="ECO:0007669"/>
    <property type="project" value="UniProtKB-KW"/>
</dbReference>
<keyword evidence="3" id="KW-0332">GMP biosynthesis</keyword>
<evidence type="ECO:0000259" key="9">
    <source>
        <dbReference type="Pfam" id="PF00478"/>
    </source>
</evidence>
<name>A0A1J4RPA8_9BACT</name>
<dbReference type="PROSITE" id="PS00487">
    <property type="entry name" value="IMP_DH_GMP_RED"/>
    <property type="match status" value="1"/>
</dbReference>
<dbReference type="Pfam" id="PF00478">
    <property type="entry name" value="IMPDH"/>
    <property type="match status" value="1"/>
</dbReference>
<dbReference type="InterPro" id="IPR013785">
    <property type="entry name" value="Aldolase_TIM"/>
</dbReference>
<dbReference type="InterPro" id="IPR015875">
    <property type="entry name" value="IMP_DH/GMP_Rdtase_CS"/>
</dbReference>
<keyword evidence="6" id="KW-0560">Oxidoreductase</keyword>
<comment type="catalytic activity">
    <reaction evidence="8">
        <text>IMP + NAD(+) + H2O = XMP + NADH + H(+)</text>
        <dbReference type="Rhea" id="RHEA:11708"/>
        <dbReference type="ChEBI" id="CHEBI:15377"/>
        <dbReference type="ChEBI" id="CHEBI:15378"/>
        <dbReference type="ChEBI" id="CHEBI:57464"/>
        <dbReference type="ChEBI" id="CHEBI:57540"/>
        <dbReference type="ChEBI" id="CHEBI:57945"/>
        <dbReference type="ChEBI" id="CHEBI:58053"/>
        <dbReference type="EC" id="1.1.1.205"/>
    </reaction>
</comment>
<evidence type="ECO:0000313" key="10">
    <source>
        <dbReference type="EMBL" id="OIN89235.1"/>
    </source>
</evidence>
<evidence type="ECO:0000256" key="3">
    <source>
        <dbReference type="ARBA" id="ARBA00022749"/>
    </source>
</evidence>